<dbReference type="InterPro" id="IPR008928">
    <property type="entry name" value="6-hairpin_glycosidase_sf"/>
</dbReference>
<dbReference type="InterPro" id="IPR049046">
    <property type="entry name" value="Beta-AFase-like_GH127_middle"/>
</dbReference>
<dbReference type="Proteomes" id="UP000254101">
    <property type="component" value="Unassembled WGS sequence"/>
</dbReference>
<reference evidence="4 5" key="1">
    <citation type="submission" date="2018-07" db="EMBL/GenBank/DDBJ databases">
        <title>Erythrobacter nanhaiensis sp. nov., a novel member of the genus Erythrobacter isolated from the South China Sea.</title>
        <authorList>
            <person name="Chen X."/>
            <person name="Liu J."/>
        </authorList>
    </citation>
    <scope>NUCLEOTIDE SEQUENCE [LARGE SCALE GENOMIC DNA]</scope>
    <source>
        <strain evidence="4 5">S-5</strain>
    </source>
</reference>
<dbReference type="Pfam" id="PF20736">
    <property type="entry name" value="Glyco_hydro127M"/>
    <property type="match status" value="1"/>
</dbReference>
<dbReference type="AlphaFoldDB" id="A0A395LGG8"/>
<feature type="domain" description="Glycoside hydrolase GH146 substrate-binding" evidence="2">
    <location>
        <begin position="664"/>
        <end position="787"/>
    </location>
</feature>
<keyword evidence="5" id="KW-1185">Reference proteome</keyword>
<comment type="caution">
    <text evidence="4">The sequence shown here is derived from an EMBL/GenBank/DDBJ whole genome shotgun (WGS) entry which is preliminary data.</text>
</comment>
<dbReference type="GO" id="GO:0005975">
    <property type="term" value="P:carbohydrate metabolic process"/>
    <property type="evidence" value="ECO:0007669"/>
    <property type="project" value="InterPro"/>
</dbReference>
<evidence type="ECO:0000259" key="1">
    <source>
        <dbReference type="Pfam" id="PF07944"/>
    </source>
</evidence>
<dbReference type="OrthoDB" id="9757939at2"/>
<dbReference type="Pfam" id="PF07944">
    <property type="entry name" value="Beta-AFase-like_GH127_cat"/>
    <property type="match status" value="1"/>
</dbReference>
<dbReference type="Pfam" id="PF20620">
    <property type="entry name" value="DUF6805"/>
    <property type="match status" value="1"/>
</dbReference>
<keyword evidence="4" id="KW-0378">Hydrolase</keyword>
<evidence type="ECO:0000259" key="3">
    <source>
        <dbReference type="Pfam" id="PF20736"/>
    </source>
</evidence>
<protein>
    <submittedName>
        <fullName evidence="4">Glycoside hydrolase family 127 protein</fullName>
    </submittedName>
</protein>
<proteinExistence type="predicted"/>
<organism evidence="4 5">
    <name type="scientific">Alteriqipengyuania lutimaris</name>
    <dbReference type="NCBI Taxonomy" id="1538146"/>
    <lineage>
        <taxon>Bacteria</taxon>
        <taxon>Pseudomonadati</taxon>
        <taxon>Pseudomonadota</taxon>
        <taxon>Alphaproteobacteria</taxon>
        <taxon>Sphingomonadales</taxon>
        <taxon>Erythrobacteraceae</taxon>
        <taxon>Alteriqipengyuania</taxon>
    </lineage>
</organism>
<feature type="domain" description="Non-reducing end beta-L-arabinofuranosidase-like GH127 catalytic" evidence="1">
    <location>
        <begin position="64"/>
        <end position="450"/>
    </location>
</feature>
<feature type="domain" description="Non-reducing end beta-L-arabinofuranosidase-like GH127 middle" evidence="3">
    <location>
        <begin position="461"/>
        <end position="553"/>
    </location>
</feature>
<dbReference type="GO" id="GO:0016787">
    <property type="term" value="F:hydrolase activity"/>
    <property type="evidence" value="ECO:0007669"/>
    <property type="project" value="UniProtKB-KW"/>
</dbReference>
<dbReference type="InterPro" id="IPR046544">
    <property type="entry name" value="GH146_SB_dom"/>
</dbReference>
<dbReference type="SUPFAM" id="SSF48208">
    <property type="entry name" value="Six-hairpin glycosidases"/>
    <property type="match status" value="1"/>
</dbReference>
<name>A0A395LGG8_9SPHN</name>
<evidence type="ECO:0000313" key="4">
    <source>
        <dbReference type="EMBL" id="RDS75659.1"/>
    </source>
</evidence>
<evidence type="ECO:0000259" key="2">
    <source>
        <dbReference type="Pfam" id="PF20620"/>
    </source>
</evidence>
<dbReference type="InterPro" id="IPR012878">
    <property type="entry name" value="Beta-AFase-like_GH127_cat"/>
</dbReference>
<evidence type="ECO:0000313" key="5">
    <source>
        <dbReference type="Proteomes" id="UP000254101"/>
    </source>
</evidence>
<dbReference type="PANTHER" id="PTHR31151:SF0">
    <property type="entry name" value="PROLINE-TRNA LIGASE (DUF1680)"/>
    <property type="match status" value="1"/>
</dbReference>
<sequence>MPIPIWPPQAEAGADTMRLSLDRRSLLAGASVVALAGHPVHGRAWAEGSGGGGLRLDPAPLSAVSLSPSIFADAQAANRDYLASLDSERFLHNFYLSAGLDAPQPGYGGWESKGIAGHSLGHWLSAVSIIIANTGDRELSASLDHCMVEMARIQRAHGDGYCGGTTVERDGEILDGKIVFEEIRRGEIRSGGFDLNGGWVPLYTWHKIHAGLIDVHRNTNHASALPIMLGLADYLGTILEGLDDTQLQRVLDAEHGGLNEAYADTFALTGNPRWLRLARRIYHRAVLDPIVAGEDRLAGLHANTQIPKVLGLARIHEVSSDASFARAARFFHDTVFDHHTYVIGGNSDREHFGPPDKRADRLSHATCEACNTYNMLKLNRRLFGWAPDARLVDLYENAQINHIMAHQRPDDGRFVYFMPLAPGARRIYSEPEDSFWCCVGSGMESHAKHADSIFWGNDEALYVNLYIPSRLDWDVLGMGVTMDTPMPFEGRATLTVDRAPGDERTIALRIPGWAQESTLELNGRTIAPVEQAGYALIRRKWSAGDRIALTLPMRLSVEAMPDDPSIVAFRHGPLVLAADLGPADEEFAGLGPALVKRGGASDLLSPGTDGINYAAAGAMGENLSLRPFFNAYDRRAAVYFPTFSADEWASNRDTYVKTLEADRALAERTLDTLFLGEMQPERDHAFAPSRSEVVNWNGRAARRVPPGDSVSFRMLRPKGPAVLQVLVHRADADKRFRIAIDGNVHSGAWPDPVGEREFVTLAFPVPGRNATSARHVDVAITALDQQALLYKIAMLAAVDP</sequence>
<dbReference type="EMBL" id="QRBB01000005">
    <property type="protein sequence ID" value="RDS75659.1"/>
    <property type="molecule type" value="Genomic_DNA"/>
</dbReference>
<gene>
    <name evidence="4" type="ORF">DL238_15780</name>
</gene>
<dbReference type="PANTHER" id="PTHR31151">
    <property type="entry name" value="PROLINE-TRNA LIGASE (DUF1680)"/>
    <property type="match status" value="1"/>
</dbReference>
<accession>A0A395LGG8</accession>